<proteinExistence type="predicted"/>
<accession>A0A075AZI3</accession>
<gene>
    <name evidence="1" type="ORF">O9G_004923</name>
</gene>
<protein>
    <submittedName>
        <fullName evidence="1">Uncharacterized protein</fullName>
    </submittedName>
</protein>
<evidence type="ECO:0000313" key="1">
    <source>
        <dbReference type="EMBL" id="EPZ35559.1"/>
    </source>
</evidence>
<sequence length="505" mass="58727">MHRCIALFNEGNASSIEHQLKTSSPIVINESRRERVTVIGKLLTKLKDYGTMFNSQKESKFSGKDILKYSQPAVVHYKKFLIQADDFDENVASSYKSNLQLIKSKSIENVIEVLKQMMEEKREFNAMTFEICMARFAPFLTLEKLEELLIAMRDIFQLEPTFQLYKILINKAAKSFQKERCISYYEEMIQSGNVNSYHGRGIKLDSRKFLMLSEIAVKANMPELLEFFMSEMKREHSMFMSEDFKNLISLACEFDLPSLALACLKKLSNEDKITFGMQHILKAIPNFVPFRNHGVTVLYSRHVVNDPFHESLFYSLRNLSNHKVILDSSNLNHICRILSWNTDLFRSLVDFAKKNVNLTETNAENFVLVIYAALKECDLLSKNEKQDIMAFLETIKYKTNSKIEAKKAALMDGFQLSDFSPEIAKAVISRLLEFGKRTLAWKIYMDLKRSKKERLLESFYLFMMQEFPENKTQILKDMIEDGHWVDKDMLRESESTSTVKGSLFF</sequence>
<keyword evidence="2" id="KW-1185">Reference proteome</keyword>
<name>A0A075AZI3_ROZAC</name>
<dbReference type="Proteomes" id="UP000030755">
    <property type="component" value="Unassembled WGS sequence"/>
</dbReference>
<reference evidence="1 2" key="1">
    <citation type="journal article" date="2013" name="Curr. Biol.">
        <title>Shared signatures of parasitism and phylogenomics unite Cryptomycota and microsporidia.</title>
        <authorList>
            <person name="James T.Y."/>
            <person name="Pelin A."/>
            <person name="Bonen L."/>
            <person name="Ahrendt S."/>
            <person name="Sain D."/>
            <person name="Corradi N."/>
            <person name="Stajich J.E."/>
        </authorList>
    </citation>
    <scope>NUCLEOTIDE SEQUENCE [LARGE SCALE GENOMIC DNA]</scope>
    <source>
        <strain evidence="1 2">CSF55</strain>
    </source>
</reference>
<evidence type="ECO:0000313" key="2">
    <source>
        <dbReference type="Proteomes" id="UP000030755"/>
    </source>
</evidence>
<dbReference type="AlphaFoldDB" id="A0A075AZI3"/>
<dbReference type="InterPro" id="IPR011990">
    <property type="entry name" value="TPR-like_helical_dom_sf"/>
</dbReference>
<organism evidence="1 2">
    <name type="scientific">Rozella allomycis (strain CSF55)</name>
    <dbReference type="NCBI Taxonomy" id="988480"/>
    <lineage>
        <taxon>Eukaryota</taxon>
        <taxon>Fungi</taxon>
        <taxon>Fungi incertae sedis</taxon>
        <taxon>Cryptomycota</taxon>
        <taxon>Cryptomycota incertae sedis</taxon>
        <taxon>Rozella</taxon>
    </lineage>
</organism>
<dbReference type="Gene3D" id="1.25.40.10">
    <property type="entry name" value="Tetratricopeptide repeat domain"/>
    <property type="match status" value="1"/>
</dbReference>
<dbReference type="EMBL" id="KE560815">
    <property type="protein sequence ID" value="EPZ35559.1"/>
    <property type="molecule type" value="Genomic_DNA"/>
</dbReference>
<dbReference type="HOGENOM" id="CLU_539854_0_0_1"/>